<organism evidence="14 15">
    <name type="scientific">Vitis vinifera</name>
    <name type="common">Grape</name>
    <dbReference type="NCBI Taxonomy" id="29760"/>
    <lineage>
        <taxon>Eukaryota</taxon>
        <taxon>Viridiplantae</taxon>
        <taxon>Streptophyta</taxon>
        <taxon>Embryophyta</taxon>
        <taxon>Tracheophyta</taxon>
        <taxon>Spermatophyta</taxon>
        <taxon>Magnoliopsida</taxon>
        <taxon>eudicotyledons</taxon>
        <taxon>Gunneridae</taxon>
        <taxon>Pentapetalae</taxon>
        <taxon>rosids</taxon>
        <taxon>Vitales</taxon>
        <taxon>Vitaceae</taxon>
        <taxon>Viteae</taxon>
        <taxon>Vitis</taxon>
    </lineage>
</organism>
<keyword evidence="9" id="KW-0238">DNA-binding</keyword>
<evidence type="ECO:0000256" key="7">
    <source>
        <dbReference type="ARBA" id="ARBA00022918"/>
    </source>
</evidence>
<dbReference type="CDD" id="cd09274">
    <property type="entry name" value="RNase_HI_RT_Ty3"/>
    <property type="match status" value="1"/>
</dbReference>
<dbReference type="GO" id="GO:0003887">
    <property type="term" value="F:DNA-directed DNA polymerase activity"/>
    <property type="evidence" value="ECO:0007669"/>
    <property type="project" value="UniProtKB-KW"/>
</dbReference>
<dbReference type="SUPFAM" id="SSF56672">
    <property type="entry name" value="DNA/RNA polymerases"/>
    <property type="match status" value="1"/>
</dbReference>
<evidence type="ECO:0000259" key="12">
    <source>
        <dbReference type="PROSITE" id="PS50013"/>
    </source>
</evidence>
<evidence type="ECO:0000256" key="8">
    <source>
        <dbReference type="ARBA" id="ARBA00022932"/>
    </source>
</evidence>
<feature type="domain" description="Chromo" evidence="12">
    <location>
        <begin position="903"/>
        <end position="938"/>
    </location>
</feature>
<keyword evidence="5" id="KW-0460">Magnesium</keyword>
<dbReference type="FunFam" id="3.30.70.270:FF:000026">
    <property type="entry name" value="Transposon Ty3-G Gag-Pol polyprotein"/>
    <property type="match status" value="1"/>
</dbReference>
<keyword evidence="11" id="KW-0511">Multifunctional enzyme</keyword>
<dbReference type="FunFam" id="1.10.340.70:FF:000001">
    <property type="entry name" value="Retrovirus-related Pol polyprotein from transposon gypsy-like Protein"/>
    <property type="match status" value="1"/>
</dbReference>
<sequence length="938" mass="108036">MAILEEEKPCMVPTVTEGTLKTPMLSAMQVKKGLKREEVTYLATLKEEKDDGSGEPMPKEIEGVLDEFKDVMPPELPKRLPPRREEDHKIELEPGAKPPAMGPYRMAPPELEELRRQLKELLDAGFIQPSKAPYGAPVLFQKKHDGSLRMCRYRALNKVTVKNKYPIPLIADLFDQLGRARYFTKLDLRSGYYQVRIAEGDEPKTTCVTRYGSYEFLVMPFGLTNAPATFCTLMNKIFHPYLDKFVVVYLDDIVIYSNTLKEHEEHLRKVFKILRQNKLYVKKEKCSFAKEEVSFLGHRIRDGKLMMDDSKVKAIQEWDPPTKVPQLRSFLGLVNYYRRFIKGYSGRAAPLTDLLKKNKAWEWDGRCQQAFEDLKKAVTEEPVLALPDHTKVFEVHTDASDFAIGGVLMQERHPIAFESCKLNDAERRYTVQEKEMTAIVHCLRTWRHYLLGSHFIVKTDNVATSYFQTQKKLSPKQARWQDFLAEFDYTLEYKPGSANHVADALSRKAELASITSQPQGDIMDLLREGLQHDPVAKSFIALAHEGKTKRFWVEDGLLYTKGRRLYVPKWGNIRRNLIKECHDTKWAGHPGQRRTRALLESAYYWPQIRDEVEAYVRTCLVCQQDKVEQRQPRGLLEPLPVAERPWDSVTMDFIIGLPKSEDSGSIIVVVDRFSKYATFIAAPTDCTAEETTRLFLKHTNGQTERVNALLELYLRHFVSANQRDWAKLLDIAQFSYNLQRSEATNKSPFELATGQQPLTPHTLTIGYTGRSPAAFKFAKGWHEQADIARSYLDKAAKKMKKWADKKRRHTEYKVGDMVLVKLLPQQFKSLRPVHKGLVRRYEGPFPILGKVGKVSYKVELPPRLKIHPVFHVSYLKPYHEDKDNPSRGLSKRAPTAVVTSYDKEVEHIIADRIIRRRGVPHATEYLVKWKGLPESEAS</sequence>
<dbReference type="InterPro" id="IPR036397">
    <property type="entry name" value="RNaseH_sf"/>
</dbReference>
<dbReference type="SUPFAM" id="SSF54160">
    <property type="entry name" value="Chromo domain-like"/>
    <property type="match status" value="1"/>
</dbReference>
<dbReference type="InterPro" id="IPR012337">
    <property type="entry name" value="RNaseH-like_sf"/>
</dbReference>
<dbReference type="Gene3D" id="2.40.50.40">
    <property type="match status" value="1"/>
</dbReference>
<gene>
    <name evidence="14" type="primary">Tf2-12_120</name>
    <name evidence="14" type="ORF">CK203_094978</name>
</gene>
<dbReference type="GO" id="GO:0015074">
    <property type="term" value="P:DNA integration"/>
    <property type="evidence" value="ECO:0007669"/>
    <property type="project" value="UniProtKB-KW"/>
</dbReference>
<comment type="caution">
    <text evidence="14">The sequence shown here is derived from an EMBL/GenBank/DDBJ whole genome shotgun (WGS) entry which is preliminary data.</text>
</comment>
<keyword evidence="4" id="KW-0378">Hydrolase</keyword>
<dbReference type="GO" id="GO:0006310">
    <property type="term" value="P:DNA recombination"/>
    <property type="evidence" value="ECO:0007669"/>
    <property type="project" value="UniProtKB-KW"/>
</dbReference>
<dbReference type="GO" id="GO:0006508">
    <property type="term" value="P:proteolysis"/>
    <property type="evidence" value="ECO:0007669"/>
    <property type="project" value="UniProtKB-KW"/>
</dbReference>
<dbReference type="PANTHER" id="PTHR37984">
    <property type="entry name" value="PROTEIN CBG26694"/>
    <property type="match status" value="1"/>
</dbReference>
<evidence type="ECO:0000256" key="2">
    <source>
        <dbReference type="ARBA" id="ARBA00022723"/>
    </source>
</evidence>
<evidence type="ECO:0000313" key="15">
    <source>
        <dbReference type="Proteomes" id="UP000288805"/>
    </source>
</evidence>
<dbReference type="CDD" id="cd01647">
    <property type="entry name" value="RT_LTR"/>
    <property type="match status" value="1"/>
</dbReference>
<dbReference type="Gene3D" id="3.30.420.10">
    <property type="entry name" value="Ribonuclease H-like superfamily/Ribonuclease H"/>
    <property type="match status" value="2"/>
</dbReference>
<dbReference type="InterPro" id="IPR050951">
    <property type="entry name" value="Retrovirus_Pol_polyprotein"/>
</dbReference>
<dbReference type="GO" id="GO:0004190">
    <property type="term" value="F:aspartic-type endopeptidase activity"/>
    <property type="evidence" value="ECO:0007669"/>
    <property type="project" value="UniProtKB-KW"/>
</dbReference>
<keyword evidence="7" id="KW-0695">RNA-directed DNA polymerase</keyword>
<keyword evidence="3" id="KW-0064">Aspartyl protease</keyword>
<dbReference type="InterPro" id="IPR041577">
    <property type="entry name" value="RT_RNaseH_2"/>
</dbReference>
<evidence type="ECO:0000256" key="10">
    <source>
        <dbReference type="ARBA" id="ARBA00023172"/>
    </source>
</evidence>
<dbReference type="InterPro" id="IPR023780">
    <property type="entry name" value="Chromo_domain"/>
</dbReference>
<keyword evidence="8" id="KW-0548">Nucleotidyltransferase</keyword>
<dbReference type="InterPro" id="IPR000953">
    <property type="entry name" value="Chromo/chromo_shadow_dom"/>
</dbReference>
<dbReference type="InterPro" id="IPR056924">
    <property type="entry name" value="SH3_Tf2-1"/>
</dbReference>
<proteinExistence type="predicted"/>
<dbReference type="PROSITE" id="PS50878">
    <property type="entry name" value="RT_POL"/>
    <property type="match status" value="1"/>
</dbReference>
<evidence type="ECO:0000256" key="1">
    <source>
        <dbReference type="ARBA" id="ARBA00022670"/>
    </source>
</evidence>
<dbReference type="InterPro" id="IPR041588">
    <property type="entry name" value="Integrase_H2C2"/>
</dbReference>
<dbReference type="Proteomes" id="UP000288805">
    <property type="component" value="Unassembled WGS sequence"/>
</dbReference>
<dbReference type="Pfam" id="PF00078">
    <property type="entry name" value="RVT_1"/>
    <property type="match status" value="1"/>
</dbReference>
<dbReference type="Gene3D" id="1.10.340.70">
    <property type="match status" value="1"/>
</dbReference>
<dbReference type="GO" id="GO:0003677">
    <property type="term" value="F:DNA binding"/>
    <property type="evidence" value="ECO:0007669"/>
    <property type="project" value="UniProtKB-KW"/>
</dbReference>
<keyword evidence="6" id="KW-0229">DNA integration</keyword>
<evidence type="ECO:0000256" key="4">
    <source>
        <dbReference type="ARBA" id="ARBA00022801"/>
    </source>
</evidence>
<keyword evidence="8" id="KW-0239">DNA-directed DNA polymerase</keyword>
<accession>A0A438EE37</accession>
<dbReference type="PANTHER" id="PTHR37984:SF5">
    <property type="entry name" value="PROTEIN NYNRIN-LIKE"/>
    <property type="match status" value="1"/>
</dbReference>
<keyword evidence="2" id="KW-0479">Metal-binding</keyword>
<dbReference type="Gene3D" id="3.10.10.10">
    <property type="entry name" value="HIV Type 1 Reverse Transcriptase, subunit A, domain 1"/>
    <property type="match status" value="1"/>
</dbReference>
<dbReference type="GO" id="GO:0046872">
    <property type="term" value="F:metal ion binding"/>
    <property type="evidence" value="ECO:0007669"/>
    <property type="project" value="UniProtKB-KW"/>
</dbReference>
<feature type="domain" description="Reverse transcriptase" evidence="13">
    <location>
        <begin position="120"/>
        <end position="300"/>
    </location>
</feature>
<dbReference type="InterPro" id="IPR043128">
    <property type="entry name" value="Rev_trsase/Diguanyl_cyclase"/>
</dbReference>
<dbReference type="SUPFAM" id="SSF53098">
    <property type="entry name" value="Ribonuclease H-like"/>
    <property type="match status" value="1"/>
</dbReference>
<evidence type="ECO:0000256" key="9">
    <source>
        <dbReference type="ARBA" id="ARBA00023125"/>
    </source>
</evidence>
<evidence type="ECO:0000256" key="11">
    <source>
        <dbReference type="ARBA" id="ARBA00023268"/>
    </source>
</evidence>
<dbReference type="Pfam" id="PF17919">
    <property type="entry name" value="RT_RNaseH_2"/>
    <property type="match status" value="1"/>
</dbReference>
<evidence type="ECO:0000313" key="14">
    <source>
        <dbReference type="EMBL" id="RVW45740.1"/>
    </source>
</evidence>
<keyword evidence="10" id="KW-0233">DNA recombination</keyword>
<dbReference type="InterPro" id="IPR016197">
    <property type="entry name" value="Chromo-like_dom_sf"/>
</dbReference>
<dbReference type="EMBL" id="QGNW01001317">
    <property type="protein sequence ID" value="RVW45740.1"/>
    <property type="molecule type" value="Genomic_DNA"/>
</dbReference>
<evidence type="ECO:0000259" key="13">
    <source>
        <dbReference type="PROSITE" id="PS50878"/>
    </source>
</evidence>
<dbReference type="Gene3D" id="3.30.70.270">
    <property type="match status" value="2"/>
</dbReference>
<dbReference type="InterPro" id="IPR043502">
    <property type="entry name" value="DNA/RNA_pol_sf"/>
</dbReference>
<evidence type="ECO:0000256" key="5">
    <source>
        <dbReference type="ARBA" id="ARBA00022842"/>
    </source>
</evidence>
<dbReference type="Pfam" id="PF17921">
    <property type="entry name" value="Integrase_H2C2"/>
    <property type="match status" value="1"/>
</dbReference>
<evidence type="ECO:0000256" key="6">
    <source>
        <dbReference type="ARBA" id="ARBA00022908"/>
    </source>
</evidence>
<dbReference type="PROSITE" id="PS50013">
    <property type="entry name" value="CHROMO_2"/>
    <property type="match status" value="1"/>
</dbReference>
<dbReference type="Pfam" id="PF24626">
    <property type="entry name" value="SH3_Tf2-1"/>
    <property type="match status" value="1"/>
</dbReference>
<keyword evidence="1" id="KW-0645">Protease</keyword>
<dbReference type="InterPro" id="IPR000477">
    <property type="entry name" value="RT_dom"/>
</dbReference>
<protein>
    <submittedName>
        <fullName evidence="14">Transposon Tf2-12 polyprotein</fullName>
    </submittedName>
</protein>
<reference evidence="14 15" key="1">
    <citation type="journal article" date="2018" name="PLoS Genet.">
        <title>Population sequencing reveals clonal diversity and ancestral inbreeding in the grapevine cultivar Chardonnay.</title>
        <authorList>
            <person name="Roach M.J."/>
            <person name="Johnson D.L."/>
            <person name="Bohlmann J."/>
            <person name="van Vuuren H.J."/>
            <person name="Jones S.J."/>
            <person name="Pretorius I.S."/>
            <person name="Schmidt S.A."/>
            <person name="Borneman A.R."/>
        </authorList>
    </citation>
    <scope>NUCLEOTIDE SEQUENCE [LARGE SCALE GENOMIC DNA]</scope>
    <source>
        <strain evidence="15">cv. Chardonnay</strain>
        <tissue evidence="14">Leaf</tissue>
    </source>
</reference>
<name>A0A438EE37_VITVI</name>
<dbReference type="Pfam" id="PF00385">
    <property type="entry name" value="Chromo"/>
    <property type="match status" value="1"/>
</dbReference>
<dbReference type="AlphaFoldDB" id="A0A438EE37"/>
<evidence type="ECO:0000256" key="3">
    <source>
        <dbReference type="ARBA" id="ARBA00022750"/>
    </source>
</evidence>
<keyword evidence="8" id="KW-0808">Transferase</keyword>
<dbReference type="GO" id="GO:0003964">
    <property type="term" value="F:RNA-directed DNA polymerase activity"/>
    <property type="evidence" value="ECO:0007669"/>
    <property type="project" value="UniProtKB-KW"/>
</dbReference>